<accession>A0ABW0CTM6</accession>
<evidence type="ECO:0000313" key="8">
    <source>
        <dbReference type="Proteomes" id="UP001596263"/>
    </source>
</evidence>
<keyword evidence="1" id="KW-0805">Transcription regulation</keyword>
<dbReference type="RefSeq" id="WP_380861733.1">
    <property type="nucleotide sequence ID" value="NZ_JBHSKM010000025.1"/>
</dbReference>
<organism evidence="7 8">
    <name type="scientific">Streptomyces coerulescens</name>
    <dbReference type="NCBI Taxonomy" id="29304"/>
    <lineage>
        <taxon>Bacteria</taxon>
        <taxon>Bacillati</taxon>
        <taxon>Actinomycetota</taxon>
        <taxon>Actinomycetes</taxon>
        <taxon>Kitasatosporales</taxon>
        <taxon>Streptomycetaceae</taxon>
        <taxon>Streptomyces</taxon>
    </lineage>
</organism>
<dbReference type="Pfam" id="PF00440">
    <property type="entry name" value="TetR_N"/>
    <property type="match status" value="1"/>
</dbReference>
<dbReference type="SUPFAM" id="SSF46689">
    <property type="entry name" value="Homeodomain-like"/>
    <property type="match status" value="1"/>
</dbReference>
<dbReference type="PROSITE" id="PS50977">
    <property type="entry name" value="HTH_TETR_2"/>
    <property type="match status" value="1"/>
</dbReference>
<evidence type="ECO:0000256" key="5">
    <source>
        <dbReference type="SAM" id="MobiDB-lite"/>
    </source>
</evidence>
<dbReference type="PANTHER" id="PTHR30055:SF234">
    <property type="entry name" value="HTH-TYPE TRANSCRIPTIONAL REGULATOR BETI"/>
    <property type="match status" value="1"/>
</dbReference>
<keyword evidence="2 4" id="KW-0238">DNA-binding</keyword>
<dbReference type="PANTHER" id="PTHR30055">
    <property type="entry name" value="HTH-TYPE TRANSCRIPTIONAL REGULATOR RUTR"/>
    <property type="match status" value="1"/>
</dbReference>
<dbReference type="InterPro" id="IPR009057">
    <property type="entry name" value="Homeodomain-like_sf"/>
</dbReference>
<keyword evidence="8" id="KW-1185">Reference proteome</keyword>
<evidence type="ECO:0000259" key="6">
    <source>
        <dbReference type="PROSITE" id="PS50977"/>
    </source>
</evidence>
<reference evidence="8" key="1">
    <citation type="journal article" date="2019" name="Int. J. Syst. Evol. Microbiol.">
        <title>The Global Catalogue of Microorganisms (GCM) 10K type strain sequencing project: providing services to taxonomists for standard genome sequencing and annotation.</title>
        <authorList>
            <consortium name="The Broad Institute Genomics Platform"/>
            <consortium name="The Broad Institute Genome Sequencing Center for Infectious Disease"/>
            <person name="Wu L."/>
            <person name="Ma J."/>
        </authorList>
    </citation>
    <scope>NUCLEOTIDE SEQUENCE [LARGE SCALE GENOMIC DNA]</scope>
    <source>
        <strain evidence="8">KCTC 42586</strain>
    </source>
</reference>
<dbReference type="InterPro" id="IPR050109">
    <property type="entry name" value="HTH-type_TetR-like_transc_reg"/>
</dbReference>
<feature type="DNA-binding region" description="H-T-H motif" evidence="4">
    <location>
        <begin position="26"/>
        <end position="45"/>
    </location>
</feature>
<evidence type="ECO:0000313" key="7">
    <source>
        <dbReference type="EMBL" id="MFC5218698.1"/>
    </source>
</evidence>
<evidence type="ECO:0000256" key="4">
    <source>
        <dbReference type="PROSITE-ProRule" id="PRU00335"/>
    </source>
</evidence>
<name>A0ABW0CTM6_STRCD</name>
<dbReference type="Gene3D" id="1.10.357.10">
    <property type="entry name" value="Tetracycline Repressor, domain 2"/>
    <property type="match status" value="1"/>
</dbReference>
<gene>
    <name evidence="7" type="ORF">ACFPQ9_33125</name>
</gene>
<protein>
    <submittedName>
        <fullName evidence="7">TetR/AcrR family transcriptional regulator</fullName>
    </submittedName>
</protein>
<feature type="region of interest" description="Disordered" evidence="5">
    <location>
        <begin position="185"/>
        <end position="204"/>
    </location>
</feature>
<dbReference type="InterPro" id="IPR001647">
    <property type="entry name" value="HTH_TetR"/>
</dbReference>
<comment type="caution">
    <text evidence="7">The sequence shown here is derived from an EMBL/GenBank/DDBJ whole genome shotgun (WGS) entry which is preliminary data.</text>
</comment>
<sequence>MAADRLDEVLDAAYDCLTRYGARRTTMDDIAMTMGVSRSAVYQYVRGKDDAFRRLSARLHAQALRRAREAAAAEDASHAARVQGVLAAKFDLVRRLTGDSPHTAELLDDKARLCGDLCGTFTADLRHLLLALFTDSGTAASIGPEDAADVCLALVAGLEGTPDGERLLGPATDALLTGLLDASGESRRTDSAFPGAVRGATMPG</sequence>
<evidence type="ECO:0000256" key="2">
    <source>
        <dbReference type="ARBA" id="ARBA00023125"/>
    </source>
</evidence>
<evidence type="ECO:0000256" key="1">
    <source>
        <dbReference type="ARBA" id="ARBA00023015"/>
    </source>
</evidence>
<keyword evidence="3" id="KW-0804">Transcription</keyword>
<evidence type="ECO:0000256" key="3">
    <source>
        <dbReference type="ARBA" id="ARBA00023163"/>
    </source>
</evidence>
<dbReference type="Proteomes" id="UP001596263">
    <property type="component" value="Unassembled WGS sequence"/>
</dbReference>
<dbReference type="EMBL" id="JBHSKM010000025">
    <property type="protein sequence ID" value="MFC5218698.1"/>
    <property type="molecule type" value="Genomic_DNA"/>
</dbReference>
<feature type="domain" description="HTH tetR-type" evidence="6">
    <location>
        <begin position="3"/>
        <end position="63"/>
    </location>
</feature>
<proteinExistence type="predicted"/>